<feature type="transmembrane region" description="Helical" evidence="7">
    <location>
        <begin position="16"/>
        <end position="38"/>
    </location>
</feature>
<dbReference type="SUPFAM" id="SSF161098">
    <property type="entry name" value="MetI-like"/>
    <property type="match status" value="1"/>
</dbReference>
<keyword evidence="6 7" id="KW-0472">Membrane</keyword>
<protein>
    <submittedName>
        <fullName evidence="9">Carbohydrate ABC transporter permease</fullName>
    </submittedName>
</protein>
<dbReference type="PANTHER" id="PTHR43744">
    <property type="entry name" value="ABC TRANSPORTER PERMEASE PROTEIN MG189-RELATED-RELATED"/>
    <property type="match status" value="1"/>
</dbReference>
<comment type="similarity">
    <text evidence="7">Belongs to the binding-protein-dependent transport system permease family.</text>
</comment>
<dbReference type="GO" id="GO:0055085">
    <property type="term" value="P:transmembrane transport"/>
    <property type="evidence" value="ECO:0007669"/>
    <property type="project" value="InterPro"/>
</dbReference>
<evidence type="ECO:0000256" key="1">
    <source>
        <dbReference type="ARBA" id="ARBA00004651"/>
    </source>
</evidence>
<dbReference type="Pfam" id="PF00528">
    <property type="entry name" value="BPD_transp_1"/>
    <property type="match status" value="1"/>
</dbReference>
<dbReference type="AlphaFoldDB" id="A0A4R5ACG6"/>
<keyword evidence="5 7" id="KW-1133">Transmembrane helix</keyword>
<evidence type="ECO:0000256" key="2">
    <source>
        <dbReference type="ARBA" id="ARBA00022448"/>
    </source>
</evidence>
<name>A0A4R5ACG6_9ACTN</name>
<gene>
    <name evidence="9" type="ORF">E1262_11180</name>
</gene>
<evidence type="ECO:0000256" key="6">
    <source>
        <dbReference type="ARBA" id="ARBA00023136"/>
    </source>
</evidence>
<evidence type="ECO:0000256" key="4">
    <source>
        <dbReference type="ARBA" id="ARBA00022692"/>
    </source>
</evidence>
<dbReference type="CDD" id="cd06261">
    <property type="entry name" value="TM_PBP2"/>
    <property type="match status" value="1"/>
</dbReference>
<dbReference type="PANTHER" id="PTHR43744:SF9">
    <property type="entry name" value="POLYGALACTURONAN_RHAMNOGALACTURONAN TRANSPORT SYSTEM PERMEASE PROTEIN YTCP"/>
    <property type="match status" value="1"/>
</dbReference>
<dbReference type="InterPro" id="IPR035906">
    <property type="entry name" value="MetI-like_sf"/>
</dbReference>
<comment type="caution">
    <text evidence="9">The sequence shown here is derived from an EMBL/GenBank/DDBJ whole genome shotgun (WGS) entry which is preliminary data.</text>
</comment>
<evidence type="ECO:0000256" key="5">
    <source>
        <dbReference type="ARBA" id="ARBA00022989"/>
    </source>
</evidence>
<dbReference type="InterPro" id="IPR000515">
    <property type="entry name" value="MetI-like"/>
</dbReference>
<feature type="transmembrane region" description="Helical" evidence="7">
    <location>
        <begin position="150"/>
        <end position="168"/>
    </location>
</feature>
<feature type="transmembrane region" description="Helical" evidence="7">
    <location>
        <begin position="200"/>
        <end position="224"/>
    </location>
</feature>
<keyword evidence="10" id="KW-1185">Reference proteome</keyword>
<accession>A0A4R5ACG6</accession>
<feature type="transmembrane region" description="Helical" evidence="7">
    <location>
        <begin position="82"/>
        <end position="105"/>
    </location>
</feature>
<sequence>MSRTAQPAWLPKPSPLLVLAKAVALVIIVALVLFPFLVVVSTSLAPQDEVIDKGGWVIWPDRITVQAYQDILAGGIVTRATMVSAGVTIVGTALSLVCTTLLAYALARPGVFGGRPVLLMVLFTFLFTPGMIPTYLVVQAMGLLDSYSALIFPVLVNAFNLVVLRGFFQGIPTDLFEAARIDGAGELRVLRKIVMPLSKAAIAVIGLFYAVSYWNSFFTAVLYLNDSSKWPIQVVLRQYVIEGSPLAGSIETQEAQLSAVNSIQMAVVVLAMLPIVVIYPFIQRHFVRGVLTGAIKA</sequence>
<dbReference type="Gene3D" id="1.10.3720.10">
    <property type="entry name" value="MetI-like"/>
    <property type="match status" value="1"/>
</dbReference>
<dbReference type="Proteomes" id="UP000295217">
    <property type="component" value="Unassembled WGS sequence"/>
</dbReference>
<dbReference type="EMBL" id="SMLB01000012">
    <property type="protein sequence ID" value="TDD69931.1"/>
    <property type="molecule type" value="Genomic_DNA"/>
</dbReference>
<keyword evidence="2 7" id="KW-0813">Transport</keyword>
<dbReference type="GO" id="GO:0005886">
    <property type="term" value="C:plasma membrane"/>
    <property type="evidence" value="ECO:0007669"/>
    <property type="project" value="UniProtKB-SubCell"/>
</dbReference>
<evidence type="ECO:0000313" key="9">
    <source>
        <dbReference type="EMBL" id="TDD69931.1"/>
    </source>
</evidence>
<dbReference type="PROSITE" id="PS50928">
    <property type="entry name" value="ABC_TM1"/>
    <property type="match status" value="1"/>
</dbReference>
<feature type="domain" description="ABC transmembrane type-1" evidence="8">
    <location>
        <begin position="81"/>
        <end position="278"/>
    </location>
</feature>
<evidence type="ECO:0000256" key="7">
    <source>
        <dbReference type="RuleBase" id="RU363032"/>
    </source>
</evidence>
<feature type="transmembrane region" description="Helical" evidence="7">
    <location>
        <begin position="263"/>
        <end position="282"/>
    </location>
</feature>
<feature type="transmembrane region" description="Helical" evidence="7">
    <location>
        <begin position="117"/>
        <end position="138"/>
    </location>
</feature>
<comment type="subcellular location">
    <subcellularLocation>
        <location evidence="1 7">Cell membrane</location>
        <topology evidence="1 7">Multi-pass membrane protein</topology>
    </subcellularLocation>
</comment>
<dbReference type="RefSeq" id="WP_132103309.1">
    <property type="nucleotide sequence ID" value="NZ_SMLB01000012.1"/>
</dbReference>
<reference evidence="9 10" key="1">
    <citation type="submission" date="2019-02" db="EMBL/GenBank/DDBJ databases">
        <title>Draft genome sequences of novel Actinobacteria.</title>
        <authorList>
            <person name="Sahin N."/>
            <person name="Ay H."/>
            <person name="Saygin H."/>
        </authorList>
    </citation>
    <scope>NUCLEOTIDE SEQUENCE [LARGE SCALE GENOMIC DNA]</scope>
    <source>
        <strain evidence="9 10">8K307</strain>
    </source>
</reference>
<evidence type="ECO:0000313" key="10">
    <source>
        <dbReference type="Proteomes" id="UP000295217"/>
    </source>
</evidence>
<proteinExistence type="inferred from homology"/>
<evidence type="ECO:0000256" key="3">
    <source>
        <dbReference type="ARBA" id="ARBA00022475"/>
    </source>
</evidence>
<keyword evidence="4 7" id="KW-0812">Transmembrane</keyword>
<organism evidence="9 10">
    <name type="scientific">Jiangella aurantiaca</name>
    <dbReference type="NCBI Taxonomy" id="2530373"/>
    <lineage>
        <taxon>Bacteria</taxon>
        <taxon>Bacillati</taxon>
        <taxon>Actinomycetota</taxon>
        <taxon>Actinomycetes</taxon>
        <taxon>Jiangellales</taxon>
        <taxon>Jiangellaceae</taxon>
        <taxon>Jiangella</taxon>
    </lineage>
</organism>
<dbReference type="OrthoDB" id="9810086at2"/>
<evidence type="ECO:0000259" key="8">
    <source>
        <dbReference type="PROSITE" id="PS50928"/>
    </source>
</evidence>
<keyword evidence="3" id="KW-1003">Cell membrane</keyword>